<dbReference type="InterPro" id="IPR004344">
    <property type="entry name" value="TTL/TTLL_fam"/>
</dbReference>
<dbReference type="PROSITE" id="PS51221">
    <property type="entry name" value="TTL"/>
    <property type="match status" value="1"/>
</dbReference>
<dbReference type="OrthoDB" id="202825at2759"/>
<comment type="caution">
    <text evidence="2">The sequence shown here is derived from an EMBL/GenBank/DDBJ whole genome shotgun (WGS) entry which is preliminary data.</text>
</comment>
<organism evidence="2 3">
    <name type="scientific">Caenorhabditis auriculariae</name>
    <dbReference type="NCBI Taxonomy" id="2777116"/>
    <lineage>
        <taxon>Eukaryota</taxon>
        <taxon>Metazoa</taxon>
        <taxon>Ecdysozoa</taxon>
        <taxon>Nematoda</taxon>
        <taxon>Chromadorea</taxon>
        <taxon>Rhabditida</taxon>
        <taxon>Rhabditina</taxon>
        <taxon>Rhabditomorpha</taxon>
        <taxon>Rhabditoidea</taxon>
        <taxon>Rhabditidae</taxon>
        <taxon>Peloderinae</taxon>
        <taxon>Caenorhabditis</taxon>
    </lineage>
</organism>
<dbReference type="SUPFAM" id="SSF56059">
    <property type="entry name" value="Glutathione synthetase ATP-binding domain-like"/>
    <property type="match status" value="1"/>
</dbReference>
<dbReference type="GO" id="GO:0019098">
    <property type="term" value="P:reproductive behavior"/>
    <property type="evidence" value="ECO:0007669"/>
    <property type="project" value="UniProtKB-ARBA"/>
</dbReference>
<dbReference type="PANTHER" id="PTHR47113">
    <property type="entry name" value="LD09343P"/>
    <property type="match status" value="1"/>
</dbReference>
<evidence type="ECO:0000256" key="1">
    <source>
        <dbReference type="ARBA" id="ARBA00006820"/>
    </source>
</evidence>
<proteinExistence type="inferred from homology"/>
<dbReference type="Proteomes" id="UP000835052">
    <property type="component" value="Unassembled WGS sequence"/>
</dbReference>
<dbReference type="PANTHER" id="PTHR47113:SF1">
    <property type="entry name" value="LD09343P"/>
    <property type="match status" value="1"/>
</dbReference>
<comment type="similarity">
    <text evidence="1">Belongs to the tubulin--tyrosine ligase family.</text>
</comment>
<name>A0A8S1HL18_9PELO</name>
<dbReference type="InterPro" id="IPR053317">
    <property type="entry name" value="Tubulin_polyglutamylase"/>
</dbReference>
<dbReference type="Gene3D" id="3.30.470.20">
    <property type="entry name" value="ATP-grasp fold, B domain"/>
    <property type="match status" value="1"/>
</dbReference>
<dbReference type="Pfam" id="PF03133">
    <property type="entry name" value="TTL"/>
    <property type="match status" value="1"/>
</dbReference>
<gene>
    <name evidence="2" type="ORF">CAUJ_LOCUS10970</name>
</gene>
<protein>
    <submittedName>
        <fullName evidence="2">Uncharacterized protein</fullName>
    </submittedName>
</protein>
<dbReference type="EMBL" id="CAJGYM010000050">
    <property type="protein sequence ID" value="CAD6195051.1"/>
    <property type="molecule type" value="Genomic_DNA"/>
</dbReference>
<accession>A0A8S1HL18</accession>
<keyword evidence="3" id="KW-1185">Reference proteome</keyword>
<evidence type="ECO:0000313" key="2">
    <source>
        <dbReference type="EMBL" id="CAD6195051.1"/>
    </source>
</evidence>
<sequence length="519" mass="59716">MSLCGILFNGKTLISVVILSILTQIDWSNFSLQFQVNQNGLDFRIKLKEDLKILENDSRGETTNKRIAIVDGHGDKAAYTYMKHIREVFEMLGYEIKTGNITEKEDWDVMWYHDYTFSNEPFKSMAFKADEKKIVNHVPGSGFYTSKVSLATSGLQKGVPEAFQLPQEKTKFLKFVEANPDFLWVQKDNNHRNIQIKRVEEMDLEKKGTFVQRFVENPLLIDNRKFDTGIYTVVTSLLPLRVYIYEGDVLIRFCPKDYEPFDVKDVDKYVVGDDYTPIWEIPSLDQYFNKQKTSFKHTIDAYLGSKGLDSSVIWRQIGSIIGEVFRNQQSQMLSALQASQLKAKYFELSRFDFVVDDQLNVFLMEANMSPNLSSGHFKQNQVLYEQVLMSVMSLTGLAQHLTKETKETLLKREGSQNPLVSDRDVRIPLKICVDGGCNRCDSSLECELCGQCMTEMTADFLKSVYLEQLNRRNMRRIALDYSVSKPLTKEDRLLAAWLKAKCELDVYFLFNIGANCSLG</sequence>
<dbReference type="AlphaFoldDB" id="A0A8S1HL18"/>
<reference evidence="2" key="1">
    <citation type="submission" date="2020-10" db="EMBL/GenBank/DDBJ databases">
        <authorList>
            <person name="Kikuchi T."/>
        </authorList>
    </citation>
    <scope>NUCLEOTIDE SEQUENCE</scope>
    <source>
        <strain evidence="2">NKZ352</strain>
    </source>
</reference>
<evidence type="ECO:0000313" key="3">
    <source>
        <dbReference type="Proteomes" id="UP000835052"/>
    </source>
</evidence>